<evidence type="ECO:0000313" key="3">
    <source>
        <dbReference type="Proteomes" id="UP001280121"/>
    </source>
</evidence>
<evidence type="ECO:0000256" key="1">
    <source>
        <dbReference type="SAM" id="MobiDB-lite"/>
    </source>
</evidence>
<accession>A0AAD9U753</accession>
<protein>
    <submittedName>
        <fullName evidence="2">Uncharacterized protein</fullName>
    </submittedName>
</protein>
<dbReference type="Proteomes" id="UP001280121">
    <property type="component" value="Unassembled WGS sequence"/>
</dbReference>
<dbReference type="EMBL" id="JANJYI010000005">
    <property type="protein sequence ID" value="KAK2649087.1"/>
    <property type="molecule type" value="Genomic_DNA"/>
</dbReference>
<evidence type="ECO:0000313" key="2">
    <source>
        <dbReference type="EMBL" id="KAK2649087.1"/>
    </source>
</evidence>
<feature type="region of interest" description="Disordered" evidence="1">
    <location>
        <begin position="1"/>
        <end position="28"/>
    </location>
</feature>
<organism evidence="2 3">
    <name type="scientific">Dipteronia dyeriana</name>
    <dbReference type="NCBI Taxonomy" id="168575"/>
    <lineage>
        <taxon>Eukaryota</taxon>
        <taxon>Viridiplantae</taxon>
        <taxon>Streptophyta</taxon>
        <taxon>Embryophyta</taxon>
        <taxon>Tracheophyta</taxon>
        <taxon>Spermatophyta</taxon>
        <taxon>Magnoliopsida</taxon>
        <taxon>eudicotyledons</taxon>
        <taxon>Gunneridae</taxon>
        <taxon>Pentapetalae</taxon>
        <taxon>rosids</taxon>
        <taxon>malvids</taxon>
        <taxon>Sapindales</taxon>
        <taxon>Sapindaceae</taxon>
        <taxon>Hippocastanoideae</taxon>
        <taxon>Acereae</taxon>
        <taxon>Dipteronia</taxon>
    </lineage>
</organism>
<name>A0AAD9U753_9ROSI</name>
<comment type="caution">
    <text evidence="2">The sequence shown here is derived from an EMBL/GenBank/DDBJ whole genome shotgun (WGS) entry which is preliminary data.</text>
</comment>
<sequence length="111" mass="12670">MVDSSRNERRDSSHKKRPRRGQEKGKGVIEQNYNLGSPVLVRGKAVCIDSGDINMHLRTTLSNDTIAMFKGVPQLDIFTRMNIDLANSLVIRSMEFWNSRSKPIKQKNLLI</sequence>
<feature type="compositionally biased region" description="Basic and acidic residues" evidence="1">
    <location>
        <begin position="1"/>
        <end position="11"/>
    </location>
</feature>
<keyword evidence="3" id="KW-1185">Reference proteome</keyword>
<dbReference type="AlphaFoldDB" id="A0AAD9U753"/>
<reference evidence="2" key="1">
    <citation type="journal article" date="2023" name="Plant J.">
        <title>Genome sequences and population genomics provide insights into the demographic history, inbreeding, and mutation load of two 'living fossil' tree species of Dipteronia.</title>
        <authorList>
            <person name="Feng Y."/>
            <person name="Comes H.P."/>
            <person name="Chen J."/>
            <person name="Zhu S."/>
            <person name="Lu R."/>
            <person name="Zhang X."/>
            <person name="Li P."/>
            <person name="Qiu J."/>
            <person name="Olsen K.M."/>
            <person name="Qiu Y."/>
        </authorList>
    </citation>
    <scope>NUCLEOTIDE SEQUENCE</scope>
    <source>
        <strain evidence="2">KIB01</strain>
    </source>
</reference>
<proteinExistence type="predicted"/>
<gene>
    <name evidence="2" type="ORF">Ddye_016576</name>
</gene>